<feature type="region of interest" description="Disordered" evidence="1">
    <location>
        <begin position="1"/>
        <end position="74"/>
    </location>
</feature>
<feature type="compositionally biased region" description="Basic and acidic residues" evidence="1">
    <location>
        <begin position="7"/>
        <end position="25"/>
    </location>
</feature>
<protein>
    <submittedName>
        <fullName evidence="2">Uncharacterized protein</fullName>
    </submittedName>
</protein>
<dbReference type="EMBL" id="VSRR010027067">
    <property type="protein sequence ID" value="MPC67987.1"/>
    <property type="molecule type" value="Genomic_DNA"/>
</dbReference>
<feature type="compositionally biased region" description="Pro residues" evidence="1">
    <location>
        <begin position="45"/>
        <end position="56"/>
    </location>
</feature>
<evidence type="ECO:0000313" key="3">
    <source>
        <dbReference type="Proteomes" id="UP000324222"/>
    </source>
</evidence>
<sequence>MRIRQKKQVDPERKERVLTETDRRGASPPKLSNPNHCLPSRFAQPAPPRWLPPPHPETQQAAAPPPPCHRHPLPCGHRVMEGLPICCWLYPPPSLASQQEGRVRSPP</sequence>
<gene>
    <name evidence="2" type="ORF">E2C01_062176</name>
</gene>
<name>A0A5B7HFE2_PORTR</name>
<dbReference type="Proteomes" id="UP000324222">
    <property type="component" value="Unassembled WGS sequence"/>
</dbReference>
<proteinExistence type="predicted"/>
<evidence type="ECO:0000256" key="1">
    <source>
        <dbReference type="SAM" id="MobiDB-lite"/>
    </source>
</evidence>
<organism evidence="2 3">
    <name type="scientific">Portunus trituberculatus</name>
    <name type="common">Swimming crab</name>
    <name type="synonym">Neptunus trituberculatus</name>
    <dbReference type="NCBI Taxonomy" id="210409"/>
    <lineage>
        <taxon>Eukaryota</taxon>
        <taxon>Metazoa</taxon>
        <taxon>Ecdysozoa</taxon>
        <taxon>Arthropoda</taxon>
        <taxon>Crustacea</taxon>
        <taxon>Multicrustacea</taxon>
        <taxon>Malacostraca</taxon>
        <taxon>Eumalacostraca</taxon>
        <taxon>Eucarida</taxon>
        <taxon>Decapoda</taxon>
        <taxon>Pleocyemata</taxon>
        <taxon>Brachyura</taxon>
        <taxon>Eubrachyura</taxon>
        <taxon>Portunoidea</taxon>
        <taxon>Portunidae</taxon>
        <taxon>Portuninae</taxon>
        <taxon>Portunus</taxon>
    </lineage>
</organism>
<evidence type="ECO:0000313" key="2">
    <source>
        <dbReference type="EMBL" id="MPC67987.1"/>
    </source>
</evidence>
<comment type="caution">
    <text evidence="2">The sequence shown here is derived from an EMBL/GenBank/DDBJ whole genome shotgun (WGS) entry which is preliminary data.</text>
</comment>
<dbReference type="AlphaFoldDB" id="A0A5B7HFE2"/>
<reference evidence="2 3" key="1">
    <citation type="submission" date="2019-05" db="EMBL/GenBank/DDBJ databases">
        <title>Another draft genome of Portunus trituberculatus and its Hox gene families provides insights of decapod evolution.</title>
        <authorList>
            <person name="Jeong J.-H."/>
            <person name="Song I."/>
            <person name="Kim S."/>
            <person name="Choi T."/>
            <person name="Kim D."/>
            <person name="Ryu S."/>
            <person name="Kim W."/>
        </authorList>
    </citation>
    <scope>NUCLEOTIDE SEQUENCE [LARGE SCALE GENOMIC DNA]</scope>
    <source>
        <tissue evidence="2">Muscle</tissue>
    </source>
</reference>
<keyword evidence="3" id="KW-1185">Reference proteome</keyword>
<accession>A0A5B7HFE2</accession>